<dbReference type="GO" id="GO:0005737">
    <property type="term" value="C:cytoplasm"/>
    <property type="evidence" value="ECO:0007669"/>
    <property type="project" value="UniProtKB-SubCell"/>
</dbReference>
<organism evidence="13 14">
    <name type="scientific">Vallitalea longa</name>
    <dbReference type="NCBI Taxonomy" id="2936439"/>
    <lineage>
        <taxon>Bacteria</taxon>
        <taxon>Bacillati</taxon>
        <taxon>Bacillota</taxon>
        <taxon>Clostridia</taxon>
        <taxon>Lachnospirales</taxon>
        <taxon>Vallitaleaceae</taxon>
        <taxon>Vallitalea</taxon>
    </lineage>
</organism>
<evidence type="ECO:0000256" key="4">
    <source>
        <dbReference type="ARBA" id="ARBA00022553"/>
    </source>
</evidence>
<dbReference type="GO" id="GO:0043565">
    <property type="term" value="F:sequence-specific DNA binding"/>
    <property type="evidence" value="ECO:0007669"/>
    <property type="project" value="InterPro"/>
</dbReference>
<keyword evidence="14" id="KW-1185">Reference proteome</keyword>
<dbReference type="EMBL" id="BRLB01000003">
    <property type="protein sequence ID" value="GKX29116.1"/>
    <property type="molecule type" value="Genomic_DNA"/>
</dbReference>
<dbReference type="InterPro" id="IPR051552">
    <property type="entry name" value="HptR"/>
</dbReference>
<keyword evidence="6" id="KW-0805">Transcription regulation</keyword>
<dbReference type="InterPro" id="IPR018060">
    <property type="entry name" value="HTH_AraC"/>
</dbReference>
<dbReference type="GO" id="GO:0000160">
    <property type="term" value="P:phosphorelay signal transduction system"/>
    <property type="evidence" value="ECO:0007669"/>
    <property type="project" value="UniProtKB-KW"/>
</dbReference>
<dbReference type="GO" id="GO:0003700">
    <property type="term" value="F:DNA-binding transcription factor activity"/>
    <property type="evidence" value="ECO:0007669"/>
    <property type="project" value="InterPro"/>
</dbReference>
<dbReference type="SUPFAM" id="SSF52172">
    <property type="entry name" value="CheY-like"/>
    <property type="match status" value="1"/>
</dbReference>
<evidence type="ECO:0000313" key="13">
    <source>
        <dbReference type="EMBL" id="GKX29116.1"/>
    </source>
</evidence>
<comment type="function">
    <text evidence="9">May play the central regulatory role in sporulation. It may be an element of the effector pathway responsible for the activation of sporulation genes in response to nutritional stress. Spo0A may act in concert with spo0H (a sigma factor) to control the expression of some genes that are critical to the sporulation process.</text>
</comment>
<gene>
    <name evidence="13" type="ORF">SH1V18_15960</name>
</gene>
<keyword evidence="4 10" id="KW-0597">Phosphoprotein</keyword>
<evidence type="ECO:0000256" key="8">
    <source>
        <dbReference type="ARBA" id="ARBA00023163"/>
    </source>
</evidence>
<feature type="domain" description="HTH araC/xylS-type" evidence="11">
    <location>
        <begin position="426"/>
        <end position="524"/>
    </location>
</feature>
<comment type="caution">
    <text evidence="13">The sequence shown here is derived from an EMBL/GenBank/DDBJ whole genome shotgun (WGS) entry which is preliminary data.</text>
</comment>
<keyword evidence="8" id="KW-0804">Transcription</keyword>
<dbReference type="Proteomes" id="UP001144256">
    <property type="component" value="Unassembled WGS sequence"/>
</dbReference>
<accession>A0A9W6DDM6</accession>
<dbReference type="Pfam" id="PF00072">
    <property type="entry name" value="Response_reg"/>
    <property type="match status" value="1"/>
</dbReference>
<dbReference type="InterPro" id="IPR011006">
    <property type="entry name" value="CheY-like_superfamily"/>
</dbReference>
<evidence type="ECO:0000256" key="10">
    <source>
        <dbReference type="PROSITE-ProRule" id="PRU00169"/>
    </source>
</evidence>
<dbReference type="CDD" id="cd17536">
    <property type="entry name" value="REC_YesN-like"/>
    <property type="match status" value="1"/>
</dbReference>
<evidence type="ECO:0000259" key="11">
    <source>
        <dbReference type="PROSITE" id="PS01124"/>
    </source>
</evidence>
<dbReference type="InterPro" id="IPR009057">
    <property type="entry name" value="Homeodomain-like_sf"/>
</dbReference>
<dbReference type="InterPro" id="IPR001789">
    <property type="entry name" value="Sig_transdc_resp-reg_receiver"/>
</dbReference>
<dbReference type="AlphaFoldDB" id="A0A9W6DDM6"/>
<dbReference type="Gene3D" id="3.40.50.2300">
    <property type="match status" value="1"/>
</dbReference>
<dbReference type="RefSeq" id="WP_281814315.1">
    <property type="nucleotide sequence ID" value="NZ_BRLB01000003.1"/>
</dbReference>
<reference evidence="13" key="1">
    <citation type="submission" date="2022-06" db="EMBL/GenBank/DDBJ databases">
        <title>Vallitalea longa sp. nov., an anaerobic bacterium isolated from marine sediment.</title>
        <authorList>
            <person name="Hirano S."/>
            <person name="Terahara T."/>
            <person name="Mori K."/>
            <person name="Hamada M."/>
            <person name="Matsumoto R."/>
            <person name="Kobayashi T."/>
        </authorList>
    </citation>
    <scope>NUCLEOTIDE SEQUENCE</scope>
    <source>
        <strain evidence="13">SH18-1</strain>
    </source>
</reference>
<dbReference type="PANTHER" id="PTHR42713">
    <property type="entry name" value="HISTIDINE KINASE-RELATED"/>
    <property type="match status" value="1"/>
</dbReference>
<dbReference type="PROSITE" id="PS50110">
    <property type="entry name" value="RESPONSE_REGULATORY"/>
    <property type="match status" value="1"/>
</dbReference>
<dbReference type="InterPro" id="IPR018062">
    <property type="entry name" value="HTH_AraC-typ_CS"/>
</dbReference>
<comment type="subcellular location">
    <subcellularLocation>
        <location evidence="1">Cytoplasm</location>
    </subcellularLocation>
</comment>
<dbReference type="Pfam" id="PF12833">
    <property type="entry name" value="HTH_18"/>
    <property type="match status" value="1"/>
</dbReference>
<dbReference type="SUPFAM" id="SSF46689">
    <property type="entry name" value="Homeodomain-like"/>
    <property type="match status" value="2"/>
</dbReference>
<proteinExistence type="predicted"/>
<dbReference type="PANTHER" id="PTHR42713:SF3">
    <property type="entry name" value="TRANSCRIPTIONAL REGULATORY PROTEIN HPTR"/>
    <property type="match status" value="1"/>
</dbReference>
<dbReference type="PROSITE" id="PS01124">
    <property type="entry name" value="HTH_ARAC_FAMILY_2"/>
    <property type="match status" value="1"/>
</dbReference>
<dbReference type="Gene3D" id="1.10.10.60">
    <property type="entry name" value="Homeodomain-like"/>
    <property type="match status" value="2"/>
</dbReference>
<name>A0A9W6DDM6_9FIRM</name>
<keyword evidence="3" id="KW-0963">Cytoplasm</keyword>
<evidence type="ECO:0000259" key="12">
    <source>
        <dbReference type="PROSITE" id="PS50110"/>
    </source>
</evidence>
<dbReference type="SMART" id="SM00448">
    <property type="entry name" value="REC"/>
    <property type="match status" value="1"/>
</dbReference>
<feature type="domain" description="Response regulatory" evidence="12">
    <location>
        <begin position="3"/>
        <end position="120"/>
    </location>
</feature>
<evidence type="ECO:0000256" key="6">
    <source>
        <dbReference type="ARBA" id="ARBA00023015"/>
    </source>
</evidence>
<dbReference type="SMART" id="SM00342">
    <property type="entry name" value="HTH_ARAC"/>
    <property type="match status" value="1"/>
</dbReference>
<evidence type="ECO:0000256" key="3">
    <source>
        <dbReference type="ARBA" id="ARBA00022490"/>
    </source>
</evidence>
<sequence>MYKLLIVDDEHIEIEALKYIISNSNLPINKIETANNGRNAIQIASSFSPDFIIMDIKMPGISGIEAAKIIKETLPYCKIIFLSAYNYFDFAKEAITIGASDFLIKPVSNENLISVLEKMIKLTKAEFMDRELKFSIECKFKQISTYFENELINYLLFAECKKSQIIEYFNALNIDFDYLYCLVMELDSNTIHDASSLKETMIKRRAIKIIKQDVASLSFQCLANYNKNMIYALLLTKSKIDTNNIETVLRKTSIYIESNLLIRNRLVISHSTEDLMGIKDMFINYKQYLLTHPSLRISCEPKFKSPMNSNQILDNENKLLENILILNESSSLIIVKDYVDYLYEQDYSLDTIKQYVYDMLIFIKKSICIKINKSLQNTLSINVNYKTQLKDILSKSSLYCFLQEQVIYFISLLKQHNAIPCDSVIDRVCNYINNNYMNNISLKQVSNKVNLSSHYLSKLFKEQKLVTFSDYLSQVRINKSKELLKNTDLAINVIGLKVGYNDSNYFTRAFKNSESITPKDYRNAANNYLNM</sequence>
<dbReference type="PROSITE" id="PS00041">
    <property type="entry name" value="HTH_ARAC_FAMILY_1"/>
    <property type="match status" value="1"/>
</dbReference>
<evidence type="ECO:0000256" key="2">
    <source>
        <dbReference type="ARBA" id="ARBA00018672"/>
    </source>
</evidence>
<evidence type="ECO:0000313" key="14">
    <source>
        <dbReference type="Proteomes" id="UP001144256"/>
    </source>
</evidence>
<evidence type="ECO:0000256" key="1">
    <source>
        <dbReference type="ARBA" id="ARBA00004496"/>
    </source>
</evidence>
<feature type="modified residue" description="4-aspartylphosphate" evidence="10">
    <location>
        <position position="55"/>
    </location>
</feature>
<evidence type="ECO:0000256" key="9">
    <source>
        <dbReference type="ARBA" id="ARBA00024867"/>
    </source>
</evidence>
<keyword evidence="7" id="KW-0238">DNA-binding</keyword>
<keyword evidence="5" id="KW-0902">Two-component regulatory system</keyword>
<evidence type="ECO:0000256" key="7">
    <source>
        <dbReference type="ARBA" id="ARBA00023125"/>
    </source>
</evidence>
<protein>
    <recommendedName>
        <fullName evidence="2">Stage 0 sporulation protein A homolog</fullName>
    </recommendedName>
</protein>
<evidence type="ECO:0000256" key="5">
    <source>
        <dbReference type="ARBA" id="ARBA00023012"/>
    </source>
</evidence>